<comment type="caution">
    <text evidence="1">The sequence shown here is derived from an EMBL/GenBank/DDBJ whole genome shotgun (WGS) entry which is preliminary data.</text>
</comment>
<protein>
    <submittedName>
        <fullName evidence="1">DinB family protein</fullName>
    </submittedName>
</protein>
<dbReference type="Gene3D" id="1.20.120.450">
    <property type="entry name" value="dinb family like domain"/>
    <property type="match status" value="1"/>
</dbReference>
<keyword evidence="2" id="KW-1185">Reference proteome</keyword>
<dbReference type="EMBL" id="JAYKLX010000005">
    <property type="protein sequence ID" value="MEB3346282.1"/>
    <property type="molecule type" value="Genomic_DNA"/>
</dbReference>
<dbReference type="InterPro" id="IPR007061">
    <property type="entry name" value="MST-like"/>
</dbReference>
<dbReference type="Pfam" id="PF04978">
    <property type="entry name" value="MST"/>
    <property type="match status" value="1"/>
</dbReference>
<proteinExistence type="predicted"/>
<evidence type="ECO:0000313" key="2">
    <source>
        <dbReference type="Proteomes" id="UP001327027"/>
    </source>
</evidence>
<dbReference type="Proteomes" id="UP001327027">
    <property type="component" value="Unassembled WGS sequence"/>
</dbReference>
<organism evidence="1 2">
    <name type="scientific">Aquimarina gracilis</name>
    <dbReference type="NCBI Taxonomy" id="874422"/>
    <lineage>
        <taxon>Bacteria</taxon>
        <taxon>Pseudomonadati</taxon>
        <taxon>Bacteroidota</taxon>
        <taxon>Flavobacteriia</taxon>
        <taxon>Flavobacteriales</taxon>
        <taxon>Flavobacteriaceae</taxon>
        <taxon>Aquimarina</taxon>
    </lineage>
</organism>
<dbReference type="InterPro" id="IPR034660">
    <property type="entry name" value="DinB/YfiT-like"/>
</dbReference>
<evidence type="ECO:0000313" key="1">
    <source>
        <dbReference type="EMBL" id="MEB3346282.1"/>
    </source>
</evidence>
<accession>A0ABU5ZWR4</accession>
<dbReference type="SUPFAM" id="SSF109854">
    <property type="entry name" value="DinB/YfiT-like putative metalloenzymes"/>
    <property type="match status" value="1"/>
</dbReference>
<reference evidence="1 2" key="1">
    <citation type="journal article" date="2013" name="Int. J. Syst. Evol. Microbiol.">
        <title>Aquimarina gracilis sp. nov., isolated from the gut microflora of a mussel, Mytilus coruscus, and emended description of Aquimarina spongiae.</title>
        <authorList>
            <person name="Park S.C."/>
            <person name="Choe H.N."/>
            <person name="Baik K.S."/>
            <person name="Seong C.N."/>
        </authorList>
    </citation>
    <scope>NUCLEOTIDE SEQUENCE [LARGE SCALE GENOMIC DNA]</scope>
    <source>
        <strain evidence="1 2">PSC32</strain>
    </source>
</reference>
<gene>
    <name evidence="1" type="ORF">U6A24_12460</name>
</gene>
<name>A0ABU5ZWR4_9FLAO</name>
<dbReference type="RefSeq" id="WP_324180306.1">
    <property type="nucleotide sequence ID" value="NZ_BAABAW010000024.1"/>
</dbReference>
<sequence>MSHINQLFNRRTFIKTTSTAVFGTTGMLAFPLKTELPLPVINQENINIVGPKKGFSPQIGTLVSMMNWMRSVVLGSVRRMNIKELDYIHDKDANSIGAMLLHLGATERFYQINTFEGKRWGDWSSEDRKNWSIPSGLGERARQTIKGHPLDYYLDKLKEVREYTLREFAKRDDDWLMAVDENWGWGPTNNYCKWFHVCEHESNHNGQIKWIRNRLPV</sequence>